<dbReference type="RefSeq" id="WP_368502908.1">
    <property type="nucleotide sequence ID" value="NZ_CP162551.1"/>
</dbReference>
<dbReference type="GO" id="GO:0008168">
    <property type="term" value="F:methyltransferase activity"/>
    <property type="evidence" value="ECO:0007669"/>
    <property type="project" value="UniProtKB-KW"/>
</dbReference>
<dbReference type="CDD" id="cd02440">
    <property type="entry name" value="AdoMet_MTases"/>
    <property type="match status" value="1"/>
</dbReference>
<evidence type="ECO:0000259" key="1">
    <source>
        <dbReference type="Pfam" id="PF01170"/>
    </source>
</evidence>
<organism evidence="2">
    <name type="scientific">Alkalihalophilus sp. As8PL</name>
    <dbReference type="NCBI Taxonomy" id="3237103"/>
    <lineage>
        <taxon>Bacteria</taxon>
        <taxon>Bacillati</taxon>
        <taxon>Bacillota</taxon>
        <taxon>Bacilli</taxon>
        <taxon>Bacillales</taxon>
        <taxon>Bacillaceae</taxon>
        <taxon>Alkalihalophilus</taxon>
    </lineage>
</organism>
<dbReference type="InterPro" id="IPR029063">
    <property type="entry name" value="SAM-dependent_MTases_sf"/>
</dbReference>
<dbReference type="Gene3D" id="3.40.50.150">
    <property type="entry name" value="Vaccinia Virus protein VP39"/>
    <property type="match status" value="1"/>
</dbReference>
<dbReference type="InterPro" id="IPR050210">
    <property type="entry name" value="tRNA_Adenine-N(6)_MTase"/>
</dbReference>
<dbReference type="PANTHER" id="PTHR47739:SF1">
    <property type="entry name" value="TRNA1(VAL) (ADENINE(37)-N6)-METHYLTRANSFERASE"/>
    <property type="match status" value="1"/>
</dbReference>
<name>A0AB39BNN3_9BACI</name>
<dbReference type="PANTHER" id="PTHR47739">
    <property type="entry name" value="TRNA1(VAL) (ADENINE(37)-N6)-METHYLTRANSFERASE"/>
    <property type="match status" value="1"/>
</dbReference>
<keyword evidence="2" id="KW-0808">Transferase</keyword>
<dbReference type="EC" id="2.1.1.223" evidence="2"/>
<keyword evidence="2" id="KW-0489">Methyltransferase</keyword>
<reference evidence="2" key="1">
    <citation type="submission" date="2024-07" db="EMBL/GenBank/DDBJ databases">
        <title>Identification and characteristics of an arsenic-resistant bacterial isolate, which belongs to a novel species.</title>
        <authorList>
            <person name="Juszczyk A."/>
            <person name="Kowalczyk A."/>
            <person name="Was K."/>
            <person name="Kosowicz W."/>
            <person name="Budzyn A."/>
            <person name="Latowski D."/>
        </authorList>
    </citation>
    <scope>NUCLEOTIDE SEQUENCE</scope>
    <source>
        <strain evidence="2">As8PL</strain>
    </source>
</reference>
<sequence>MKKLYEDERIDYIAGTELRVIQSPAVFSFSIDAILLARFTYVPIQKGTILDLCTGNGVVPLVLSTRSKAKMIGVEIQERLFDMACRNGKMNELEHQLYFEHADLNELPNTIKKNSFDVVTCNPPYFETITEEERNKSLHLAIARHEIHCTLDDVIRTCSQYVRQKGKVTIVHRPERLSDIITLMKKYRIEPKRMQLVHPKAGKEANIVLIEGIKDGRSGLKCLPSLTVYSEDGEYTKEFKEVYIG</sequence>
<gene>
    <name evidence="2" type="ORF">AB3N04_11250</name>
</gene>
<protein>
    <submittedName>
        <fullName evidence="2">tRNA1(Val) (Adenine(37)-N6)-methyltransferase</fullName>
        <ecNumber evidence="2">2.1.1.223</ecNumber>
    </submittedName>
</protein>
<feature type="domain" description="Ribosomal RNA large subunit methyltransferase K/L-like methyltransferase" evidence="1">
    <location>
        <begin position="65"/>
        <end position="144"/>
    </location>
</feature>
<accession>A0AB39BNN3</accession>
<dbReference type="SUPFAM" id="SSF53335">
    <property type="entry name" value="S-adenosyl-L-methionine-dependent methyltransferases"/>
    <property type="match status" value="1"/>
</dbReference>
<dbReference type="EMBL" id="CP162551">
    <property type="protein sequence ID" value="XDI35312.1"/>
    <property type="molecule type" value="Genomic_DNA"/>
</dbReference>
<evidence type="ECO:0000313" key="2">
    <source>
        <dbReference type="EMBL" id="XDI35312.1"/>
    </source>
</evidence>
<dbReference type="AlphaFoldDB" id="A0AB39BNN3"/>
<dbReference type="GO" id="GO:0032259">
    <property type="term" value="P:methylation"/>
    <property type="evidence" value="ECO:0007669"/>
    <property type="project" value="UniProtKB-KW"/>
</dbReference>
<proteinExistence type="predicted"/>
<dbReference type="Pfam" id="PF01170">
    <property type="entry name" value="UPF0020"/>
    <property type="match status" value="1"/>
</dbReference>
<dbReference type="InterPro" id="IPR000241">
    <property type="entry name" value="RlmKL-like_Mtase"/>
</dbReference>